<name>A0A6J4JPK3_9PSEU</name>
<evidence type="ECO:0000313" key="1">
    <source>
        <dbReference type="EMBL" id="CAA9284050.1"/>
    </source>
</evidence>
<sequence>MSPTTAGVLVVLAAAVLALAVQHRSARRADVHERAHVFDDLVPRLADARLAGDGEHGYPVLTGRLDGRPVTARVVVDAVTLRKLPALWVEVVVHRPLAAGGTLNVLRRPTGTEFFSPDAGLPHELAPPPGVPRPVRVACADPDRAPSTAVLAPATALLGEPATKEVGVGRRGLRVVLLVAEGDQTSYRTARRAVFDRARVEADAVVRAVAVLEEIGDRVGDAITAPAGTGA</sequence>
<proteinExistence type="predicted"/>
<reference evidence="1" key="1">
    <citation type="submission" date="2020-02" db="EMBL/GenBank/DDBJ databases">
        <authorList>
            <person name="Meier V. D."/>
        </authorList>
    </citation>
    <scope>NUCLEOTIDE SEQUENCE</scope>
    <source>
        <strain evidence="1">AVDCRST_MAG54</strain>
    </source>
</reference>
<organism evidence="1">
    <name type="scientific">uncultured Actinomycetospora sp</name>
    <dbReference type="NCBI Taxonomy" id="1135996"/>
    <lineage>
        <taxon>Bacteria</taxon>
        <taxon>Bacillati</taxon>
        <taxon>Actinomycetota</taxon>
        <taxon>Actinomycetes</taxon>
        <taxon>Pseudonocardiales</taxon>
        <taxon>Pseudonocardiaceae</taxon>
        <taxon>Actinomycetospora</taxon>
        <taxon>environmental samples</taxon>
    </lineage>
</organism>
<protein>
    <submittedName>
        <fullName evidence="1">Uncharacterized protein</fullName>
    </submittedName>
</protein>
<accession>A0A6J4JPK3</accession>
<dbReference type="AlphaFoldDB" id="A0A6J4JPK3"/>
<dbReference type="EMBL" id="CADCTH010000492">
    <property type="protein sequence ID" value="CAA9284050.1"/>
    <property type="molecule type" value="Genomic_DNA"/>
</dbReference>
<gene>
    <name evidence="1" type="ORF">AVDCRST_MAG54-3871</name>
</gene>